<dbReference type="PRINTS" id="PR00458">
    <property type="entry name" value="PEROXIDASE"/>
</dbReference>
<feature type="binding site" evidence="13">
    <location>
        <position position="149"/>
    </location>
    <ligand>
        <name>Ca(2+)</name>
        <dbReference type="ChEBI" id="CHEBI:29108"/>
        <label>2</label>
    </ligand>
</feature>
<keyword evidence="6 16" id="KW-0349">Heme</keyword>
<dbReference type="Proteomes" id="UP001345219">
    <property type="component" value="Chromosome 2"/>
</dbReference>
<dbReference type="GO" id="GO:0006979">
    <property type="term" value="P:response to oxidative stress"/>
    <property type="evidence" value="ECO:0007669"/>
    <property type="project" value="UniProtKB-UniRule"/>
</dbReference>
<keyword evidence="13 16" id="KW-0106">Calcium</keyword>
<dbReference type="InterPro" id="IPR010255">
    <property type="entry name" value="Haem_peroxidase_sf"/>
</dbReference>
<dbReference type="InterPro" id="IPR033905">
    <property type="entry name" value="Secretory_peroxidase"/>
</dbReference>
<evidence type="ECO:0000256" key="7">
    <source>
        <dbReference type="ARBA" id="ARBA00022723"/>
    </source>
</evidence>
<evidence type="ECO:0000256" key="12">
    <source>
        <dbReference type="PIRSR" id="PIRSR600823-2"/>
    </source>
</evidence>
<feature type="active site" description="Proton acceptor" evidence="11">
    <location>
        <position position="21"/>
    </location>
</feature>
<evidence type="ECO:0000256" key="2">
    <source>
        <dbReference type="ARBA" id="ARBA00002322"/>
    </source>
</evidence>
<evidence type="ECO:0000256" key="6">
    <source>
        <dbReference type="ARBA" id="ARBA00022617"/>
    </source>
</evidence>
<dbReference type="EMBL" id="JAXIOK010000015">
    <property type="protein sequence ID" value="KAK4753537.1"/>
    <property type="molecule type" value="Genomic_DNA"/>
</dbReference>
<feature type="site" description="Transition state stabilizer" evidence="14">
    <location>
        <position position="17"/>
    </location>
</feature>
<dbReference type="InterPro" id="IPR002016">
    <property type="entry name" value="Haem_peroxidase"/>
</dbReference>
<feature type="disulfide bond" evidence="15">
    <location>
        <begin position="155"/>
        <end position="187"/>
    </location>
</feature>
<feature type="binding site" evidence="13">
    <location>
        <position position="25"/>
    </location>
    <ligand>
        <name>Ca(2+)</name>
        <dbReference type="ChEBI" id="CHEBI:29108"/>
        <label>1</label>
    </ligand>
</feature>
<evidence type="ECO:0000256" key="13">
    <source>
        <dbReference type="PIRSR" id="PIRSR600823-3"/>
    </source>
</evidence>
<dbReference type="InterPro" id="IPR019794">
    <property type="entry name" value="Peroxidases_AS"/>
</dbReference>
<dbReference type="PROSITE" id="PS00436">
    <property type="entry name" value="PEROXIDASE_2"/>
    <property type="match status" value="1"/>
</dbReference>
<reference evidence="18 19" key="1">
    <citation type="journal article" date="2023" name="Hortic Res">
        <title>Pangenome of water caltrop reveals structural variations and asymmetric subgenome divergence after allopolyploidization.</title>
        <authorList>
            <person name="Zhang X."/>
            <person name="Chen Y."/>
            <person name="Wang L."/>
            <person name="Yuan Y."/>
            <person name="Fang M."/>
            <person name="Shi L."/>
            <person name="Lu R."/>
            <person name="Comes H.P."/>
            <person name="Ma Y."/>
            <person name="Chen Y."/>
            <person name="Huang G."/>
            <person name="Zhou Y."/>
            <person name="Zheng Z."/>
            <person name="Qiu Y."/>
        </authorList>
    </citation>
    <scope>NUCLEOTIDE SEQUENCE [LARGE SCALE GENOMIC DNA]</scope>
    <source>
        <tissue evidence="18">Roots</tissue>
    </source>
</reference>
<keyword evidence="16" id="KW-0376">Hydrogen peroxide</keyword>
<dbReference type="InterPro" id="IPR019793">
    <property type="entry name" value="Peroxidases_heam-ligand_BS"/>
</dbReference>
<name>A0AAN7JVC3_9MYRT</name>
<evidence type="ECO:0000256" key="1">
    <source>
        <dbReference type="ARBA" id="ARBA00000189"/>
    </source>
</evidence>
<evidence type="ECO:0000256" key="9">
    <source>
        <dbReference type="ARBA" id="ARBA00023004"/>
    </source>
</evidence>
<evidence type="ECO:0000256" key="4">
    <source>
        <dbReference type="ARBA" id="ARBA00012313"/>
    </source>
</evidence>
<dbReference type="Gene3D" id="1.10.420.10">
    <property type="entry name" value="Peroxidase, domain 2"/>
    <property type="match status" value="1"/>
</dbReference>
<keyword evidence="7 13" id="KW-0479">Metal-binding</keyword>
<keyword evidence="9 13" id="KW-0408">Iron</keyword>
<evidence type="ECO:0000259" key="17">
    <source>
        <dbReference type="PROSITE" id="PS50873"/>
    </source>
</evidence>
<feature type="binding site" evidence="13">
    <location>
        <position position="27"/>
    </location>
    <ligand>
        <name>Ca(2+)</name>
        <dbReference type="ChEBI" id="CHEBI:29108"/>
        <label>1</label>
    </ligand>
</feature>
<dbReference type="SUPFAM" id="SSF48113">
    <property type="entry name" value="Heme-dependent peroxidases"/>
    <property type="match status" value="1"/>
</dbReference>
<evidence type="ECO:0000256" key="5">
    <source>
        <dbReference type="ARBA" id="ARBA00022559"/>
    </source>
</evidence>
<dbReference type="GO" id="GO:0046872">
    <property type="term" value="F:metal ion binding"/>
    <property type="evidence" value="ECO:0007669"/>
    <property type="project" value="UniProtKB-UniRule"/>
</dbReference>
<keyword evidence="19" id="KW-1185">Reference proteome</keyword>
<dbReference type="CDD" id="cd00693">
    <property type="entry name" value="secretory_peroxidase"/>
    <property type="match status" value="1"/>
</dbReference>
<dbReference type="InterPro" id="IPR000823">
    <property type="entry name" value="Peroxidase_pln"/>
</dbReference>
<feature type="disulfide bond" evidence="15">
    <location>
        <begin position="76"/>
        <end position="281"/>
    </location>
</feature>
<dbReference type="PANTHER" id="PTHR31388">
    <property type="entry name" value="PEROXIDASE 72-RELATED"/>
    <property type="match status" value="1"/>
</dbReference>
<feature type="binding site" evidence="13">
    <location>
        <position position="209"/>
    </location>
    <ligand>
        <name>Ca(2+)</name>
        <dbReference type="ChEBI" id="CHEBI:29108"/>
        <label>2</label>
    </ligand>
</feature>
<keyword evidence="16" id="KW-0964">Secreted</keyword>
<comment type="function">
    <text evidence="2">Removal of H(2)O(2), oxidation of toxic reductants, biosynthesis and degradation of lignin, suberization, auxin catabolism, response to environmental stresses such as wounding, pathogen attack and oxidative stress. These functions might be dependent on each isozyme/isoform in each plant tissue.</text>
</comment>
<comment type="similarity">
    <text evidence="16">Belongs to the peroxidase family. Classical plant (class III) peroxidase subfamily.</text>
</comment>
<feature type="binding site" evidence="13">
    <location>
        <position position="22"/>
    </location>
    <ligand>
        <name>Ca(2+)</name>
        <dbReference type="ChEBI" id="CHEBI:29108"/>
        <label>1</label>
    </ligand>
</feature>
<feature type="disulfide bond" evidence="15">
    <location>
        <begin position="23"/>
        <end position="28"/>
    </location>
</feature>
<feature type="binding site" evidence="13">
    <location>
        <position position="29"/>
    </location>
    <ligand>
        <name>Ca(2+)</name>
        <dbReference type="ChEBI" id="CHEBI:29108"/>
        <label>1</label>
    </ligand>
</feature>
<evidence type="ECO:0000313" key="19">
    <source>
        <dbReference type="Proteomes" id="UP001345219"/>
    </source>
</evidence>
<dbReference type="PROSITE" id="PS50873">
    <property type="entry name" value="PEROXIDASE_4"/>
    <property type="match status" value="1"/>
</dbReference>
<feature type="domain" description="Plant heme peroxidase family profile" evidence="17">
    <location>
        <begin position="1"/>
        <end position="285"/>
    </location>
</feature>
<evidence type="ECO:0000256" key="3">
    <source>
        <dbReference type="ARBA" id="ARBA00006873"/>
    </source>
</evidence>
<comment type="similarity">
    <text evidence="3">Belongs to the peroxidase family. Ascorbate peroxidase subfamily.</text>
</comment>
<comment type="catalytic activity">
    <reaction evidence="1 16">
        <text>2 a phenolic donor + H2O2 = 2 a phenolic radical donor + 2 H2O</text>
        <dbReference type="Rhea" id="RHEA:56136"/>
        <dbReference type="ChEBI" id="CHEBI:15377"/>
        <dbReference type="ChEBI" id="CHEBI:16240"/>
        <dbReference type="ChEBI" id="CHEBI:139520"/>
        <dbReference type="ChEBI" id="CHEBI:139521"/>
        <dbReference type="EC" id="1.11.1.7"/>
    </reaction>
</comment>
<dbReference type="PANTHER" id="PTHR31388:SF9">
    <property type="entry name" value="PEROXIDASE 11"/>
    <property type="match status" value="1"/>
</dbReference>
<feature type="binding site" evidence="13">
    <location>
        <position position="43"/>
    </location>
    <ligand>
        <name>Ca(2+)</name>
        <dbReference type="ChEBI" id="CHEBI:29108"/>
        <label>1</label>
    </ligand>
</feature>
<feature type="binding site" evidence="12">
    <location>
        <position position="118"/>
    </location>
    <ligand>
        <name>substrate</name>
    </ligand>
</feature>
<evidence type="ECO:0000256" key="11">
    <source>
        <dbReference type="PIRSR" id="PIRSR600823-1"/>
    </source>
</evidence>
<evidence type="ECO:0000256" key="10">
    <source>
        <dbReference type="ARBA" id="ARBA00023157"/>
    </source>
</evidence>
<dbReference type="GO" id="GO:0042744">
    <property type="term" value="P:hydrogen peroxide catabolic process"/>
    <property type="evidence" value="ECO:0007669"/>
    <property type="project" value="UniProtKB-KW"/>
</dbReference>
<dbReference type="Gene3D" id="1.10.520.10">
    <property type="match status" value="1"/>
</dbReference>
<evidence type="ECO:0000256" key="16">
    <source>
        <dbReference type="RuleBase" id="RU362060"/>
    </source>
</evidence>
<gene>
    <name evidence="18" type="ORF">SAY87_001641</name>
</gene>
<comment type="cofactor">
    <cofactor evidence="13 16">
        <name>heme b</name>
        <dbReference type="ChEBI" id="CHEBI:60344"/>
    </cofactor>
    <text evidence="13 16">Binds 1 heme b (iron(II)-protoporphyrin IX) group per subunit.</text>
</comment>
<dbReference type="GO" id="GO:0020037">
    <property type="term" value="F:heme binding"/>
    <property type="evidence" value="ECO:0007669"/>
    <property type="project" value="UniProtKB-UniRule"/>
</dbReference>
<organism evidence="18 19">
    <name type="scientific">Trapa incisa</name>
    <dbReference type="NCBI Taxonomy" id="236973"/>
    <lineage>
        <taxon>Eukaryota</taxon>
        <taxon>Viridiplantae</taxon>
        <taxon>Streptophyta</taxon>
        <taxon>Embryophyta</taxon>
        <taxon>Tracheophyta</taxon>
        <taxon>Spermatophyta</taxon>
        <taxon>Magnoliopsida</taxon>
        <taxon>eudicotyledons</taxon>
        <taxon>Gunneridae</taxon>
        <taxon>Pentapetalae</taxon>
        <taxon>rosids</taxon>
        <taxon>malvids</taxon>
        <taxon>Myrtales</taxon>
        <taxon>Lythraceae</taxon>
        <taxon>Trapa</taxon>
    </lineage>
</organism>
<feature type="binding site" evidence="13">
    <location>
        <position position="204"/>
    </location>
    <ligand>
        <name>Ca(2+)</name>
        <dbReference type="ChEBI" id="CHEBI:29108"/>
        <label>2</label>
    </ligand>
</feature>
<dbReference type="GO" id="GO:0140825">
    <property type="term" value="F:lactoperoxidase activity"/>
    <property type="evidence" value="ECO:0007669"/>
    <property type="project" value="UniProtKB-EC"/>
</dbReference>
<dbReference type="PROSITE" id="PS00435">
    <property type="entry name" value="PEROXIDASE_1"/>
    <property type="match status" value="1"/>
</dbReference>
<evidence type="ECO:0000256" key="15">
    <source>
        <dbReference type="PIRSR" id="PIRSR600823-5"/>
    </source>
</evidence>
<keyword evidence="10 15" id="KW-1015">Disulfide bond</keyword>
<keyword evidence="8 16" id="KW-0560">Oxidoreductase</keyword>
<evidence type="ECO:0000256" key="14">
    <source>
        <dbReference type="PIRSR" id="PIRSR600823-4"/>
    </source>
</evidence>
<dbReference type="FunFam" id="1.10.420.10:FF:000001">
    <property type="entry name" value="Peroxidase"/>
    <property type="match status" value="1"/>
</dbReference>
<sequence length="294" mass="32078">MECAVLSDPRNAALIIRLHFHDCFVQGCDGSVLLDNTVTLRGEKQAPPNIHSLGGFRIIDRIKNKIESECPGVVSCADILTIAARDATILVGGPYWHVPLGRKDSRTASYEFALTNLPTADESLPSMISKFLLQGLSVTDMVALAGAHTIGMARCQNFRSRIYGNYELTSSKTIPSEAHLKDLQSTCPAMGGGESNVASMDYVTPNLFDNSYYHLLIHGEGLLNSDQEMYSGLTAAQTKEIVKKYAADPLAFFLQFSESFVKMGNITNPESFVNGEVRRNCRFVNAGTQKDSAA</sequence>
<comment type="cofactor">
    <cofactor evidence="13 16">
        <name>Ca(2+)</name>
        <dbReference type="ChEBI" id="CHEBI:29108"/>
    </cofactor>
    <text evidence="13 16">Binds 2 calcium ions per subunit.</text>
</comment>
<feature type="binding site" description="axial binding residue" evidence="13">
    <location>
        <position position="148"/>
    </location>
    <ligand>
        <name>heme b</name>
        <dbReference type="ChEBI" id="CHEBI:60344"/>
    </ligand>
    <ligandPart>
        <name>Fe</name>
        <dbReference type="ChEBI" id="CHEBI:18248"/>
    </ligandPart>
</feature>
<keyword evidence="5 16" id="KW-0575">Peroxidase</keyword>
<feature type="binding site" evidence="13">
    <location>
        <position position="31"/>
    </location>
    <ligand>
        <name>Ca(2+)</name>
        <dbReference type="ChEBI" id="CHEBI:29108"/>
        <label>1</label>
    </ligand>
</feature>
<evidence type="ECO:0000313" key="18">
    <source>
        <dbReference type="EMBL" id="KAK4753537.1"/>
    </source>
</evidence>
<dbReference type="GO" id="GO:0005576">
    <property type="term" value="C:extracellular region"/>
    <property type="evidence" value="ECO:0007669"/>
    <property type="project" value="UniProtKB-SubCell"/>
</dbReference>
<comment type="subcellular location">
    <subcellularLocation>
        <location evidence="16">Secreted</location>
    </subcellularLocation>
</comment>
<protein>
    <recommendedName>
        <fullName evidence="4 16">Peroxidase</fullName>
        <ecNumber evidence="4 16">1.11.1.7</ecNumber>
    </recommendedName>
</protein>
<evidence type="ECO:0000256" key="8">
    <source>
        <dbReference type="ARBA" id="ARBA00023002"/>
    </source>
</evidence>
<dbReference type="Pfam" id="PF00141">
    <property type="entry name" value="peroxidase"/>
    <property type="match status" value="1"/>
</dbReference>
<feature type="binding site" evidence="13">
    <location>
        <position position="201"/>
    </location>
    <ligand>
        <name>Ca(2+)</name>
        <dbReference type="ChEBI" id="CHEBI:29108"/>
        <label>2</label>
    </ligand>
</feature>
<accession>A0AAN7JVC3</accession>
<proteinExistence type="inferred from homology"/>
<comment type="caution">
    <text evidence="18">The sequence shown here is derived from an EMBL/GenBank/DDBJ whole genome shotgun (WGS) entry which is preliminary data.</text>
</comment>
<dbReference type="AlphaFoldDB" id="A0AAN7JVC3"/>
<dbReference type="PRINTS" id="PR00461">
    <property type="entry name" value="PLPEROXIDASE"/>
</dbReference>
<dbReference type="EC" id="1.11.1.7" evidence="4 16"/>